<reference evidence="2" key="1">
    <citation type="journal article" date="2019" name="Gigascience">
        <title>De novo genome assembly of the endangered Acer yangbiense, a plant species with extremely small populations endemic to Yunnan Province, China.</title>
        <authorList>
            <person name="Yang J."/>
            <person name="Wariss H.M."/>
            <person name="Tao L."/>
            <person name="Zhang R."/>
            <person name="Yun Q."/>
            <person name="Hollingsworth P."/>
            <person name="Dao Z."/>
            <person name="Luo G."/>
            <person name="Guo H."/>
            <person name="Ma Y."/>
            <person name="Sun W."/>
        </authorList>
    </citation>
    <scope>NUCLEOTIDE SEQUENCE [LARGE SCALE GENOMIC DNA]</scope>
    <source>
        <strain evidence="2">cv. Malutang</strain>
    </source>
</reference>
<sequence>MPNFLLQPCELQATFLTMLPLRSISRFWGFLTSVVSDLHDYEHIFFRPGRCSSASGGINFFKRVLCSHFEYKVPGLLIMIPIVWLVL</sequence>
<dbReference type="AlphaFoldDB" id="A0A5C7HXJ0"/>
<dbReference type="EMBL" id="VAHF01000005">
    <property type="protein sequence ID" value="TXG61056.1"/>
    <property type="molecule type" value="Genomic_DNA"/>
</dbReference>
<proteinExistence type="predicted"/>
<comment type="caution">
    <text evidence="1">The sequence shown here is derived from an EMBL/GenBank/DDBJ whole genome shotgun (WGS) entry which is preliminary data.</text>
</comment>
<dbReference type="Proteomes" id="UP000323000">
    <property type="component" value="Chromosome 5"/>
</dbReference>
<accession>A0A5C7HXJ0</accession>
<evidence type="ECO:0000313" key="2">
    <source>
        <dbReference type="Proteomes" id="UP000323000"/>
    </source>
</evidence>
<name>A0A5C7HXJ0_9ROSI</name>
<organism evidence="1 2">
    <name type="scientific">Acer yangbiense</name>
    <dbReference type="NCBI Taxonomy" id="1000413"/>
    <lineage>
        <taxon>Eukaryota</taxon>
        <taxon>Viridiplantae</taxon>
        <taxon>Streptophyta</taxon>
        <taxon>Embryophyta</taxon>
        <taxon>Tracheophyta</taxon>
        <taxon>Spermatophyta</taxon>
        <taxon>Magnoliopsida</taxon>
        <taxon>eudicotyledons</taxon>
        <taxon>Gunneridae</taxon>
        <taxon>Pentapetalae</taxon>
        <taxon>rosids</taxon>
        <taxon>malvids</taxon>
        <taxon>Sapindales</taxon>
        <taxon>Sapindaceae</taxon>
        <taxon>Hippocastanoideae</taxon>
        <taxon>Acereae</taxon>
        <taxon>Acer</taxon>
    </lineage>
</organism>
<protein>
    <submittedName>
        <fullName evidence="1">Uncharacterized protein</fullName>
    </submittedName>
</protein>
<evidence type="ECO:0000313" key="1">
    <source>
        <dbReference type="EMBL" id="TXG61056.1"/>
    </source>
</evidence>
<gene>
    <name evidence="1" type="ORF">EZV62_012419</name>
</gene>
<keyword evidence="2" id="KW-1185">Reference proteome</keyword>